<name>A0A8H7TXN0_9APHY</name>
<protein>
    <submittedName>
        <fullName evidence="2">Uncharacterized protein</fullName>
    </submittedName>
</protein>
<evidence type="ECO:0000313" key="3">
    <source>
        <dbReference type="Proteomes" id="UP000639403"/>
    </source>
</evidence>
<gene>
    <name evidence="2" type="ORF">IEO21_10206</name>
</gene>
<evidence type="ECO:0000313" key="2">
    <source>
        <dbReference type="EMBL" id="KAF9801115.1"/>
    </source>
</evidence>
<dbReference type="EMBL" id="JADOXO010000703">
    <property type="protein sequence ID" value="KAF9801115.1"/>
    <property type="molecule type" value="Genomic_DNA"/>
</dbReference>
<feature type="region of interest" description="Disordered" evidence="1">
    <location>
        <begin position="1"/>
        <end position="32"/>
    </location>
</feature>
<sequence>MPARRARRRQNAYLSHARRGHSPPGSSCARPGSFLGERYLRTRCPARHSRVVPLDTATTRCPHAQ</sequence>
<organism evidence="2 3">
    <name type="scientific">Rhodonia placenta</name>
    <dbReference type="NCBI Taxonomy" id="104341"/>
    <lineage>
        <taxon>Eukaryota</taxon>
        <taxon>Fungi</taxon>
        <taxon>Dikarya</taxon>
        <taxon>Basidiomycota</taxon>
        <taxon>Agaricomycotina</taxon>
        <taxon>Agaricomycetes</taxon>
        <taxon>Polyporales</taxon>
        <taxon>Adustoporiaceae</taxon>
        <taxon>Rhodonia</taxon>
    </lineage>
</organism>
<reference evidence="2" key="1">
    <citation type="submission" date="2020-11" db="EMBL/GenBank/DDBJ databases">
        <authorList>
            <person name="Koelle M."/>
            <person name="Horta M.A.C."/>
            <person name="Nowrousian M."/>
            <person name="Ohm R.A."/>
            <person name="Benz P."/>
            <person name="Pilgard A."/>
        </authorList>
    </citation>
    <scope>NUCLEOTIDE SEQUENCE</scope>
    <source>
        <strain evidence="2">FPRL280</strain>
    </source>
</reference>
<reference evidence="2" key="2">
    <citation type="journal article" name="Front. Microbiol.">
        <title>Degradative Capacity of Two Strains of Rhodonia placenta: From Phenotype to Genotype.</title>
        <authorList>
            <person name="Kolle M."/>
            <person name="Horta M.A.C."/>
            <person name="Nowrousian M."/>
            <person name="Ohm R.A."/>
            <person name="Benz J.P."/>
            <person name="Pilgard A."/>
        </authorList>
    </citation>
    <scope>NUCLEOTIDE SEQUENCE</scope>
    <source>
        <strain evidence="2">FPRL280</strain>
    </source>
</reference>
<dbReference type="Proteomes" id="UP000639403">
    <property type="component" value="Unassembled WGS sequence"/>
</dbReference>
<proteinExistence type="predicted"/>
<evidence type="ECO:0000256" key="1">
    <source>
        <dbReference type="SAM" id="MobiDB-lite"/>
    </source>
</evidence>
<comment type="caution">
    <text evidence="2">The sequence shown here is derived from an EMBL/GenBank/DDBJ whole genome shotgun (WGS) entry which is preliminary data.</text>
</comment>
<accession>A0A8H7TXN0</accession>
<dbReference type="AlphaFoldDB" id="A0A8H7TXN0"/>
<feature type="compositionally biased region" description="Basic residues" evidence="1">
    <location>
        <begin position="1"/>
        <end position="21"/>
    </location>
</feature>